<dbReference type="GO" id="GO:0008168">
    <property type="term" value="F:methyltransferase activity"/>
    <property type="evidence" value="ECO:0007669"/>
    <property type="project" value="UniProtKB-KW"/>
</dbReference>
<dbReference type="InterPro" id="IPR029063">
    <property type="entry name" value="SAM-dependent_MTases_sf"/>
</dbReference>
<evidence type="ECO:0000256" key="3">
    <source>
        <dbReference type="ARBA" id="ARBA00022691"/>
    </source>
</evidence>
<evidence type="ECO:0000256" key="1">
    <source>
        <dbReference type="ARBA" id="ARBA00022603"/>
    </source>
</evidence>
<dbReference type="RefSeq" id="WP_111257424.1">
    <property type="nucleotide sequence ID" value="NZ_POTW01000083.1"/>
</dbReference>
<comment type="caution">
    <text evidence="4">The sequence shown here is derived from an EMBL/GenBank/DDBJ whole genome shotgun (WGS) entry which is preliminary data.</text>
</comment>
<keyword evidence="2" id="KW-0808">Transferase</keyword>
<dbReference type="GO" id="GO:0032259">
    <property type="term" value="P:methylation"/>
    <property type="evidence" value="ECO:0007669"/>
    <property type="project" value="UniProtKB-KW"/>
</dbReference>
<reference evidence="4 5" key="1">
    <citation type="submission" date="2018-01" db="EMBL/GenBank/DDBJ databases">
        <title>Draft genome sequence of Jiangella sp. GTF31.</title>
        <authorList>
            <person name="Sahin N."/>
            <person name="Ay H."/>
            <person name="Saygin H."/>
        </authorList>
    </citation>
    <scope>NUCLEOTIDE SEQUENCE [LARGE SCALE GENOMIC DNA]</scope>
    <source>
        <strain evidence="4 5">GTF31</strain>
    </source>
</reference>
<dbReference type="Pfam" id="PF13489">
    <property type="entry name" value="Methyltransf_23"/>
    <property type="match status" value="1"/>
</dbReference>
<evidence type="ECO:0000313" key="4">
    <source>
        <dbReference type="EMBL" id="PZF80560.1"/>
    </source>
</evidence>
<evidence type="ECO:0000313" key="5">
    <source>
        <dbReference type="Proteomes" id="UP000248764"/>
    </source>
</evidence>
<dbReference type="Proteomes" id="UP000248764">
    <property type="component" value="Unassembled WGS sequence"/>
</dbReference>
<dbReference type="AlphaFoldDB" id="A0A2W2B675"/>
<organism evidence="4 5">
    <name type="scientific">Jiangella anatolica</name>
    <dbReference type="NCBI Taxonomy" id="2670374"/>
    <lineage>
        <taxon>Bacteria</taxon>
        <taxon>Bacillati</taxon>
        <taxon>Actinomycetota</taxon>
        <taxon>Actinomycetes</taxon>
        <taxon>Jiangellales</taxon>
        <taxon>Jiangellaceae</taxon>
        <taxon>Jiangella</taxon>
    </lineage>
</organism>
<accession>A0A2W2B675</accession>
<evidence type="ECO:0000256" key="2">
    <source>
        <dbReference type="ARBA" id="ARBA00022679"/>
    </source>
</evidence>
<keyword evidence="3" id="KW-0949">S-adenosyl-L-methionine</keyword>
<name>A0A2W2B675_9ACTN</name>
<keyword evidence="1" id="KW-0489">Methyltransferase</keyword>
<dbReference type="Gene3D" id="3.40.50.150">
    <property type="entry name" value="Vaccinia Virus protein VP39"/>
    <property type="match status" value="1"/>
</dbReference>
<sequence>MRTMNSDETTAYWDQRHRQFSPLSSGGVVGIDAGANEIFYAMRLGRLLDLVGDGSESRAPLRVLDAGCGKGWFARAMARFGHRVDGIDISPAAIEECRAQASGPDEYAVSALSDWRPPYLYDVVYSVDVLFHVMDDDAWAASVRNLASLVRLGGRLILSDHGTDEDRTWSTYQRTRGPSRYRALVQPLGYGADHFRPYGFRNTPVGFLVFDRVS</sequence>
<protein>
    <recommendedName>
        <fullName evidence="6">Class I SAM-dependent methyltransferase</fullName>
    </recommendedName>
</protein>
<dbReference type="PANTHER" id="PTHR43464:SF19">
    <property type="entry name" value="UBIQUINONE BIOSYNTHESIS O-METHYLTRANSFERASE, MITOCHONDRIAL"/>
    <property type="match status" value="1"/>
</dbReference>
<dbReference type="EMBL" id="POTW01000083">
    <property type="protein sequence ID" value="PZF80560.1"/>
    <property type="molecule type" value="Genomic_DNA"/>
</dbReference>
<evidence type="ECO:0008006" key="6">
    <source>
        <dbReference type="Google" id="ProtNLM"/>
    </source>
</evidence>
<dbReference type="PANTHER" id="PTHR43464">
    <property type="entry name" value="METHYLTRANSFERASE"/>
    <property type="match status" value="1"/>
</dbReference>
<dbReference type="SUPFAM" id="SSF53335">
    <property type="entry name" value="S-adenosyl-L-methionine-dependent methyltransferases"/>
    <property type="match status" value="1"/>
</dbReference>
<gene>
    <name evidence="4" type="ORF">C1I92_25350</name>
</gene>
<keyword evidence="5" id="KW-1185">Reference proteome</keyword>
<proteinExistence type="predicted"/>
<dbReference type="CDD" id="cd02440">
    <property type="entry name" value="AdoMet_MTases"/>
    <property type="match status" value="1"/>
</dbReference>